<protein>
    <recommendedName>
        <fullName evidence="1">AB hydrolase-1 domain-containing protein</fullName>
    </recommendedName>
</protein>
<dbReference type="AlphaFoldDB" id="A0A971S128"/>
<evidence type="ECO:0000313" key="2">
    <source>
        <dbReference type="EMBL" id="NLW35688.1"/>
    </source>
</evidence>
<gene>
    <name evidence="2" type="ORF">GXY80_09445</name>
</gene>
<evidence type="ECO:0000259" key="1">
    <source>
        <dbReference type="Pfam" id="PF00561"/>
    </source>
</evidence>
<comment type="caution">
    <text evidence="2">The sequence shown here is derived from an EMBL/GenBank/DDBJ whole genome shotgun (WGS) entry which is preliminary data.</text>
</comment>
<proteinExistence type="predicted"/>
<sequence>MEEPVTFLNRRNEQLFGIVHIPERASNPRIGINILNPGLKYRVAPNRLSVKLARSLCNDGYFVMRFDPHGIGDSEGELQPDAHIHELWGLIQRGLFLGDTIASNDMFFKKYGLDRLFLLGNCGGAVTSLLTAAEDSRVGALCLVDLPVTIMDFSRPFSFADKLSPQGKTLDNLFSSYVRKLFQPKYWARLLTGKSDLRALSRVIALELKRPLTSSKLDKENNEDIDMFFRSNRLNPLVFNAFEKFISESKPVLFVLAGNDPGTETFQLYFENRWMQMLSNKRKIEDVEVFVVENANHIYSLAEWQEALIRKICNWVHRTAGGERGCMV</sequence>
<accession>A0A971S128</accession>
<dbReference type="EMBL" id="JAAYEE010000157">
    <property type="protein sequence ID" value="NLW35688.1"/>
    <property type="molecule type" value="Genomic_DNA"/>
</dbReference>
<dbReference type="SUPFAM" id="SSF53474">
    <property type="entry name" value="alpha/beta-Hydrolases"/>
    <property type="match status" value="1"/>
</dbReference>
<dbReference type="InterPro" id="IPR029058">
    <property type="entry name" value="AB_hydrolase_fold"/>
</dbReference>
<evidence type="ECO:0000313" key="3">
    <source>
        <dbReference type="Proteomes" id="UP000777265"/>
    </source>
</evidence>
<dbReference type="Pfam" id="PF00561">
    <property type="entry name" value="Abhydrolase_1"/>
    <property type="match status" value="1"/>
</dbReference>
<reference evidence="2" key="1">
    <citation type="journal article" date="2020" name="Biotechnol. Biofuels">
        <title>New insights from the biogas microbiome by comprehensive genome-resolved metagenomics of nearly 1600 species originating from multiple anaerobic digesters.</title>
        <authorList>
            <person name="Campanaro S."/>
            <person name="Treu L."/>
            <person name="Rodriguez-R L.M."/>
            <person name="Kovalovszki A."/>
            <person name="Ziels R.M."/>
            <person name="Maus I."/>
            <person name="Zhu X."/>
            <person name="Kougias P.G."/>
            <person name="Basile A."/>
            <person name="Luo G."/>
            <person name="Schluter A."/>
            <person name="Konstantinidis K.T."/>
            <person name="Angelidaki I."/>
        </authorList>
    </citation>
    <scope>NUCLEOTIDE SEQUENCE</scope>
    <source>
        <strain evidence="2">AS06rmzACSIP_7</strain>
    </source>
</reference>
<name>A0A971S128_9BACT</name>
<dbReference type="InterPro" id="IPR000073">
    <property type="entry name" value="AB_hydrolase_1"/>
</dbReference>
<organism evidence="2 3">
    <name type="scientific">Syntrophorhabdus aromaticivorans</name>
    <dbReference type="NCBI Taxonomy" id="328301"/>
    <lineage>
        <taxon>Bacteria</taxon>
        <taxon>Pseudomonadati</taxon>
        <taxon>Thermodesulfobacteriota</taxon>
        <taxon>Syntrophorhabdia</taxon>
        <taxon>Syntrophorhabdales</taxon>
        <taxon>Syntrophorhabdaceae</taxon>
        <taxon>Syntrophorhabdus</taxon>
    </lineage>
</organism>
<dbReference type="Gene3D" id="3.40.50.1820">
    <property type="entry name" value="alpha/beta hydrolase"/>
    <property type="match status" value="1"/>
</dbReference>
<dbReference type="Proteomes" id="UP000777265">
    <property type="component" value="Unassembled WGS sequence"/>
</dbReference>
<feature type="domain" description="AB hydrolase-1" evidence="1">
    <location>
        <begin position="51"/>
        <end position="298"/>
    </location>
</feature>
<reference evidence="2" key="2">
    <citation type="submission" date="2020-01" db="EMBL/GenBank/DDBJ databases">
        <authorList>
            <person name="Campanaro S."/>
        </authorList>
    </citation>
    <scope>NUCLEOTIDE SEQUENCE</scope>
    <source>
        <strain evidence="2">AS06rmzACSIP_7</strain>
    </source>
</reference>